<dbReference type="VEuPathDB" id="PlasmoDB:PKNOH_S060437107"/>
<organism evidence="5 6">
    <name type="scientific">Plasmodium knowlesi</name>
    <dbReference type="NCBI Taxonomy" id="5850"/>
    <lineage>
        <taxon>Eukaryota</taxon>
        <taxon>Sar</taxon>
        <taxon>Alveolata</taxon>
        <taxon>Apicomplexa</taxon>
        <taxon>Aconoidasida</taxon>
        <taxon>Haemosporida</taxon>
        <taxon>Plasmodiidae</taxon>
        <taxon>Plasmodium</taxon>
        <taxon>Plasmodium (Plasmodium)</taxon>
    </lineage>
</organism>
<feature type="domain" description="Schizont-infected cell agglutination extracellular alpha" evidence="4">
    <location>
        <begin position="23"/>
        <end position="216"/>
    </location>
</feature>
<sequence>MTTQGGAGGGGGGGASGTAGTTSFLEAWIQKAATDATAQTLQSVEGTDAAKKIIEAMKTDLKKTWDDLKEWLRKQEANEIWKFCEHGKVVTWPPGMWRGYMELLCQPILEIKYFINGIKTERTGQNEPGDKPTEITPPTPDEVYRRCLVGAVALATIYGDHCRLTDVVGKVEREIMDQVKAKYSSKGVTFNDCQGKVDGTTLMLAKALLQDKIRNWTKEDRDKGEMRRARGSGEDGNWRVGGELWSRMKQRCTGRQTPKTQEVEAKKKEWKENNKGSTATFLGVKSDDKSSEGALMSEIMEDDDKFSSSKLGEMLKTAVEESIKSGSKIDVGSLVQSITKEAEKTLADVCIKNKKDDGSEKTLCDRLKCIETYLNATSTQAAGQVQNNQDKFWEKTGAVEQLWSELSQAMIDNGTNENQNCEKLENPSDQTACKYLHAGLEALYKKPEASGAQTAPPSGGGAADVLKNNPSFRQTMGCFLLHAYAKHMKDKAVCDIEQGIQKAFEEWKNPSTKEGTSCHNGGASGKEPCVPCQWDKTDSWEKCTISTNGQTSGENDNVEKKLEKIVTKEDTKIKEMAKQVNDVKDLCHQFKCVTARWIKEKHNGKTDKWDEVWKKVTEQLKELSEGIEAKKTDKSLASLCPKDEKGGKEACLLIAAGLKNLYNIDNGSDAVEASFQRTMQCVLLNAIADKLQDQKFPCKDEKNVQKGIEEAFTNKNNDIMIGTQCQNNDKCFTCPRFKEYADCKINTNDSNPMEKKPLKEKIDPIINTEYDNTTDNTSPLSKSSLTKTICKPCTEGKDGNKCTYLNCVAKKWGQNRNNLPPGNMIGSSGWILGGLLKSMEEKQDDVATYCNLDTSSTTWGSDAHGKANETACKLVAAGLQHISSIQDTYIPKNSTNNNPYDNQEYKQLVACLALGAVVEEMKKRSIICDISEGINKAFKSVEAIKEDKCRNGKPCIVCSLEDYDILKECQTGSGQKNKVKDKLDSLLTGEKKNEVNSTLQAITKTDGNTGSLCSRLQCLASKVQALTTSQGPSSNSAECQNLDSGYRNKVVGVSDEFWTTNGDVGKLWKELSTAMKGKENVSGNGDCSKVDDNGTSGGRTPTDPEKRACQHLTAGFNQLKDSTSTNDKYTILKNNPLLRQTVGCFLLKEYAKLMQTNSKCVITSGLKKAFDLWKPKNNGQCEDDSPCIDCTWDESLDTCSITTSGSATQTKVTDKLNTVQPKIEGTAKEILPKINKMYKLCDYIMCAAPKWFYNQKNNKNQAANRGTAKTWCNFWDEGVQPELKKMFNDIEKNRKDSSSTYTIDTICRIFGDGNDDSVERKACNHIVAGLKYIKNIPPKDSGSTTASWSHEQDKQLLDRAVACVALNLYADQIITKSQEKCPIDEERIKKIFDVWNGTNFSCEGNNNNNCFKCERLPNFNGCELSVSKTLLKTSSPSQSQSGACDKEEADAVKVQTQVDELLKDKNTTIKMEEKLSDITEMTTFCSELQCAARKWNFTKNSKGTPPSWSEINTVVNDELKKLLQQITNVQNWNSAKQHCNDDIGSSWSTDTKGERTAKQKACKLFTLGLKHISQINDDKNKDAVPLKRTMMCAALNLYADQLITKSTDQCPLDDKKLKDAIKYAFDNNSNATRSGANSCKTDPNSCFVCNRQEKSTFASCQIGQDKIGENMTKLLVNEDQSNLNNNQEKTLEKINEIETFCTQVQCAIKQYGKNNNNKGQNGTVTWDDINNEAKGVLEQLLKQITEPSQEKDVVDFCKDNAAWNKGHKERKTNKAACLLFASGLQHIYGRGRKSVKGPFKGPSFEQTMGCLFLKEYAKQLQTMANEKKKGHSWVHPLCEIDKGINHAFKQSKDIMKSVLNECENGTNGISCFECTLNEDYKNCSIGSDTVENKVNEMFTESTNKDHMQQTLENTVCPILLTDLLTPFLPLAPVSIGLSAMAYYLWKYFGPLGKGGPRFRRSPTEIPGPSVQEQVLDHVEEAGPHEYRLVKERKPRSAPTRTKRSGRVNRRTIIEIHFEVLDECQKGDTQLNQKDFLELLVQEFMGSEFMEEEQVPKEEVLMEGVPMESIPLEQVPMERVPNLGSGFMV</sequence>
<dbReference type="VEuPathDB" id="PlasmoDB:PKNH_0003500"/>
<evidence type="ECO:0000256" key="1">
    <source>
        <dbReference type="SAM" id="MobiDB-lite"/>
    </source>
</evidence>
<evidence type="ECO:0000259" key="4">
    <source>
        <dbReference type="Pfam" id="PF12887"/>
    </source>
</evidence>
<dbReference type="Proteomes" id="UP000195012">
    <property type="component" value="Unassembled WGS sequence"/>
</dbReference>
<dbReference type="Pfam" id="PF12878">
    <property type="entry name" value="SICA_beta"/>
    <property type="match status" value="7"/>
</dbReference>
<gene>
    <name evidence="5" type="ORF">PKNOH_S060437107</name>
</gene>
<evidence type="ECO:0000313" key="5">
    <source>
        <dbReference type="EMBL" id="OTN67408.1"/>
    </source>
</evidence>
<feature type="domain" description="Schizont-infected cell agglutination extracellular beta" evidence="2">
    <location>
        <begin position="1239"/>
        <end position="1423"/>
    </location>
</feature>
<comment type="caution">
    <text evidence="5">The sequence shown here is derived from an EMBL/GenBank/DDBJ whole genome shotgun (WGS) entry which is preliminary data.</text>
</comment>
<dbReference type="InterPro" id="IPR024285">
    <property type="entry name" value="SICA_extracell_b"/>
</dbReference>
<dbReference type="VEuPathDB" id="PlasmoDB:PKNH_0735200"/>
<evidence type="ECO:0000259" key="3">
    <source>
        <dbReference type="Pfam" id="PF12879"/>
    </source>
</evidence>
<evidence type="ECO:0000259" key="2">
    <source>
        <dbReference type="Pfam" id="PF12878"/>
    </source>
</evidence>
<name>A0A1Y3DW72_PLAKN</name>
<feature type="domain" description="Schizont-infected cell agglutination extracellular beta" evidence="2">
    <location>
        <begin position="1483"/>
        <end position="1662"/>
    </location>
</feature>
<dbReference type="InterPro" id="IPR024290">
    <property type="entry name" value="SICA_extracell_a"/>
</dbReference>
<reference evidence="5 6" key="1">
    <citation type="submission" date="2017-05" db="EMBL/GenBank/DDBJ databases">
        <title>PacBio assembly of a Plasmodium knowlesi genome sequence with Hi-C correction and manual annotation of the SICAvar gene family.</title>
        <authorList>
            <person name="Lapp S.A."/>
            <person name="Geraldo J.A."/>
            <person name="Chien J.-T."/>
            <person name="Ay F."/>
            <person name="Pakala S.B."/>
            <person name="Batugedara G."/>
            <person name="Humphrey J.C."/>
            <person name="Debarry J.D."/>
            <person name="Le Roch K.G."/>
            <person name="Galinski M.R."/>
            <person name="Kissinger J.C."/>
        </authorList>
    </citation>
    <scope>NUCLEOTIDE SEQUENCE [LARGE SCALE GENOMIC DNA]</scope>
    <source>
        <strain evidence="6">Malayan Strain Pk1 (A+)</strain>
    </source>
</reference>
<feature type="domain" description="Schizont-infected cell agglutination extracellular beta" evidence="2">
    <location>
        <begin position="1699"/>
        <end position="1885"/>
    </location>
</feature>
<evidence type="ECO:0000313" key="6">
    <source>
        <dbReference type="Proteomes" id="UP000195012"/>
    </source>
</evidence>
<accession>A0A1Y3DW72</accession>
<feature type="domain" description="Schizont-infected cell agglutination extracellular beta" evidence="2">
    <location>
        <begin position="802"/>
        <end position="970"/>
    </location>
</feature>
<proteinExistence type="predicted"/>
<protein>
    <submittedName>
        <fullName evidence="5">SICAvar type I</fullName>
    </submittedName>
</protein>
<dbReference type="InterPro" id="IPR024288">
    <property type="entry name" value="SICA_C"/>
</dbReference>
<dbReference type="Pfam" id="PF12879">
    <property type="entry name" value="SICA_C"/>
    <property type="match status" value="1"/>
</dbReference>
<dbReference type="VEuPathDB" id="PlasmoDB:PKNH_0735300"/>
<dbReference type="Pfam" id="PF12887">
    <property type="entry name" value="SICA_alpha"/>
    <property type="match status" value="1"/>
</dbReference>
<dbReference type="EMBL" id="NETL01000020">
    <property type="protein sequence ID" value="OTN67408.1"/>
    <property type="molecule type" value="Genomic_DNA"/>
</dbReference>
<feature type="domain" description="Schizont-infected cell agglutination extracellular beta" evidence="2">
    <location>
        <begin position="1011"/>
        <end position="1201"/>
    </location>
</feature>
<feature type="domain" description="Schizont-infected cell agglutination extracellular beta" evidence="2">
    <location>
        <begin position="362"/>
        <end position="545"/>
    </location>
</feature>
<dbReference type="VEuPathDB" id="PlasmoDB:PKA1H_020019700"/>
<dbReference type="VEuPathDB" id="PlasmoDB:PKA1H_070040700"/>
<dbReference type="VEuPathDB" id="PlasmoDB:PKA1H_050005900"/>
<feature type="region of interest" description="Disordered" evidence="1">
    <location>
        <begin position="1079"/>
        <end position="1105"/>
    </location>
</feature>
<feature type="domain" description="Schizont-infected cell agglutination extracellular beta" evidence="2">
    <location>
        <begin position="586"/>
        <end position="745"/>
    </location>
</feature>
<feature type="domain" description="Schizont-infected cell agglutination C-terminal" evidence="3">
    <location>
        <begin position="1946"/>
        <end position="2087"/>
    </location>
</feature>